<dbReference type="Gene3D" id="3.30.530.20">
    <property type="match status" value="1"/>
</dbReference>
<reference evidence="2 3" key="1">
    <citation type="submission" date="2018-10" db="EMBL/GenBank/DDBJ databases">
        <title>Sequencing the genomes of 1000 actinobacteria strains.</title>
        <authorList>
            <person name="Klenk H.-P."/>
        </authorList>
    </citation>
    <scope>NUCLEOTIDE SEQUENCE [LARGE SCALE GENOMIC DNA]</scope>
    <source>
        <strain evidence="2 3">DSM 44267</strain>
    </source>
</reference>
<evidence type="ECO:0000313" key="2">
    <source>
        <dbReference type="EMBL" id="RKT78810.1"/>
    </source>
</evidence>
<dbReference type="Pfam" id="PF10604">
    <property type="entry name" value="Polyketide_cyc2"/>
    <property type="match status" value="1"/>
</dbReference>
<protein>
    <submittedName>
        <fullName evidence="2">Polyketide cyclase/dehydrase/lipid transport protein</fullName>
    </submittedName>
</protein>
<gene>
    <name evidence="2" type="ORF">DFJ68_2263</name>
</gene>
<dbReference type="SUPFAM" id="SSF55961">
    <property type="entry name" value="Bet v1-like"/>
    <property type="match status" value="1"/>
</dbReference>
<sequence length="175" mass="18875">MTSTRPLHPVGTNAPDAPDDPGGSGVRVQHDTSAAPEHVWSILADGWAYATWVVGASRMRRVDPTWPAQGSRLHHSFGLWPLVIDDTTTVLTSVERAELTLQARGWPAGEATVWVTLTPRAGGTRITIVEDVTTGPGTLVPQPVRQLAIAPRNQEALRRLAWLAEGRGRRSVTGV</sequence>
<evidence type="ECO:0000256" key="1">
    <source>
        <dbReference type="SAM" id="MobiDB-lite"/>
    </source>
</evidence>
<dbReference type="AlphaFoldDB" id="A0A495XW63"/>
<dbReference type="InterPro" id="IPR023393">
    <property type="entry name" value="START-like_dom_sf"/>
</dbReference>
<proteinExistence type="predicted"/>
<evidence type="ECO:0000313" key="3">
    <source>
        <dbReference type="Proteomes" id="UP000278440"/>
    </source>
</evidence>
<dbReference type="OrthoDB" id="4483486at2"/>
<feature type="region of interest" description="Disordered" evidence="1">
    <location>
        <begin position="1"/>
        <end position="31"/>
    </location>
</feature>
<dbReference type="InterPro" id="IPR019587">
    <property type="entry name" value="Polyketide_cyclase/dehydratase"/>
</dbReference>
<comment type="caution">
    <text evidence="2">The sequence shown here is derived from an EMBL/GenBank/DDBJ whole genome shotgun (WGS) entry which is preliminary data.</text>
</comment>
<organism evidence="2 3">
    <name type="scientific">Terracoccus luteus</name>
    <dbReference type="NCBI Taxonomy" id="53356"/>
    <lineage>
        <taxon>Bacteria</taxon>
        <taxon>Bacillati</taxon>
        <taxon>Actinomycetota</taxon>
        <taxon>Actinomycetes</taxon>
        <taxon>Micrococcales</taxon>
        <taxon>Intrasporangiaceae</taxon>
        <taxon>Terracoccus</taxon>
    </lineage>
</organism>
<dbReference type="Proteomes" id="UP000278440">
    <property type="component" value="Unassembled WGS sequence"/>
</dbReference>
<name>A0A495XW63_9MICO</name>
<keyword evidence="3" id="KW-1185">Reference proteome</keyword>
<dbReference type="EMBL" id="RBXT01000001">
    <property type="protein sequence ID" value="RKT78810.1"/>
    <property type="molecule type" value="Genomic_DNA"/>
</dbReference>
<accession>A0A495XW63</accession>
<dbReference type="RefSeq" id="WP_121033273.1">
    <property type="nucleotide sequence ID" value="NZ_RBXT01000001.1"/>
</dbReference>
<dbReference type="CDD" id="cd07812">
    <property type="entry name" value="SRPBCC"/>
    <property type="match status" value="1"/>
</dbReference>